<dbReference type="InterPro" id="IPR007235">
    <property type="entry name" value="Glyco_trans_28_C"/>
</dbReference>
<keyword evidence="2 10" id="KW-0132">Cell division</keyword>
<evidence type="ECO:0000256" key="1">
    <source>
        <dbReference type="ARBA" id="ARBA00022475"/>
    </source>
</evidence>
<dbReference type="CDD" id="cd03785">
    <property type="entry name" value="GT28_MurG"/>
    <property type="match status" value="1"/>
</dbReference>
<accession>A0A4Y3K856</accession>
<evidence type="ECO:0000259" key="12">
    <source>
        <dbReference type="Pfam" id="PF04101"/>
    </source>
</evidence>
<feature type="binding site" evidence="10">
    <location>
        <position position="167"/>
    </location>
    <ligand>
        <name>UDP-N-acetyl-alpha-D-glucosamine</name>
        <dbReference type="ChEBI" id="CHEBI:57705"/>
    </ligand>
</feature>
<dbReference type="Gene3D" id="3.40.50.2000">
    <property type="entry name" value="Glycogen Phosphorylase B"/>
    <property type="match status" value="2"/>
</dbReference>
<dbReference type="GO" id="GO:0005975">
    <property type="term" value="P:carbohydrate metabolic process"/>
    <property type="evidence" value="ECO:0007669"/>
    <property type="project" value="InterPro"/>
</dbReference>
<dbReference type="EMBL" id="BJLP01000006">
    <property type="protein sequence ID" value="GEA80127.1"/>
    <property type="molecule type" value="Genomic_DNA"/>
</dbReference>
<keyword evidence="9 10" id="KW-0961">Cell wall biogenesis/degradation</keyword>
<comment type="subcellular location">
    <subcellularLocation>
        <location evidence="10">Cell membrane</location>
        <topology evidence="10">Peripheral membrane protein</topology>
        <orientation evidence="10">Cytoplasmic side</orientation>
    </subcellularLocation>
</comment>
<dbReference type="PANTHER" id="PTHR21015:SF22">
    <property type="entry name" value="GLYCOSYLTRANSFERASE"/>
    <property type="match status" value="1"/>
</dbReference>
<feature type="binding site" evidence="10">
    <location>
        <position position="207"/>
    </location>
    <ligand>
        <name>UDP-N-acetyl-alpha-D-glucosamine</name>
        <dbReference type="ChEBI" id="CHEBI:57705"/>
    </ligand>
</feature>
<comment type="caution">
    <text evidence="10">Lacks conserved residue(s) required for the propagation of feature annotation.</text>
</comment>
<dbReference type="PANTHER" id="PTHR21015">
    <property type="entry name" value="UDP-N-ACETYLGLUCOSAMINE--N-ACETYLMURAMYL-(PENTAPEPTIDE) PYROPHOSPHORYL-UNDECAPRENOL N-ACETYLGLUCOSAMINE TRANSFERASE 1"/>
    <property type="match status" value="1"/>
</dbReference>
<reference evidence="13 14" key="1">
    <citation type="submission" date="2019-06" db="EMBL/GenBank/DDBJ databases">
        <title>Whole genome shotgun sequence of Cellulomonas uda NBRC 3747.</title>
        <authorList>
            <person name="Hosoyama A."/>
            <person name="Uohara A."/>
            <person name="Ohji S."/>
            <person name="Ichikawa N."/>
        </authorList>
    </citation>
    <scope>NUCLEOTIDE SEQUENCE [LARGE SCALE GENOMIC DNA]</scope>
    <source>
        <strain evidence="13 14">NBRC 3747</strain>
    </source>
</reference>
<keyword evidence="1 10" id="KW-1003">Cell membrane</keyword>
<protein>
    <recommendedName>
        <fullName evidence="10">UDP-N-acetylglucosamine--N-acetylmuramyl-(pentapeptide) pyrophosphoryl-undecaprenol N-acetylglucosamine transferase</fullName>
        <ecNumber evidence="10">2.4.1.227</ecNumber>
    </recommendedName>
    <alternativeName>
        <fullName evidence="10">Undecaprenyl-PP-MurNAc-pentapeptide-UDPGlcNAc GlcNAc transferase</fullName>
    </alternativeName>
</protein>
<dbReference type="InterPro" id="IPR006009">
    <property type="entry name" value="GlcNAc_MurG"/>
</dbReference>
<keyword evidence="4 10" id="KW-0808">Transferase</keyword>
<keyword evidence="6 10" id="KW-0573">Peptidoglycan synthesis</keyword>
<dbReference type="GO" id="GO:0008360">
    <property type="term" value="P:regulation of cell shape"/>
    <property type="evidence" value="ECO:0007669"/>
    <property type="project" value="UniProtKB-KW"/>
</dbReference>
<keyword evidence="14" id="KW-1185">Reference proteome</keyword>
<feature type="binding site" evidence="10">
    <location>
        <begin position="16"/>
        <end position="18"/>
    </location>
    <ligand>
        <name>UDP-N-acetyl-alpha-D-glucosamine</name>
        <dbReference type="ChEBI" id="CHEBI:57705"/>
    </ligand>
</feature>
<dbReference type="GO" id="GO:0009252">
    <property type="term" value="P:peptidoglycan biosynthetic process"/>
    <property type="evidence" value="ECO:0007669"/>
    <property type="project" value="UniProtKB-UniRule"/>
</dbReference>
<dbReference type="InterPro" id="IPR004276">
    <property type="entry name" value="GlycoTrans_28_N"/>
</dbReference>
<evidence type="ECO:0000256" key="7">
    <source>
        <dbReference type="ARBA" id="ARBA00023136"/>
    </source>
</evidence>
<dbReference type="Pfam" id="PF03033">
    <property type="entry name" value="Glyco_transf_28"/>
    <property type="match status" value="1"/>
</dbReference>
<feature type="binding site" evidence="10">
    <location>
        <position position="130"/>
    </location>
    <ligand>
        <name>UDP-N-acetyl-alpha-D-glucosamine</name>
        <dbReference type="ChEBI" id="CHEBI:57705"/>
    </ligand>
</feature>
<dbReference type="UniPathway" id="UPA00219"/>
<dbReference type="GO" id="GO:0051301">
    <property type="term" value="P:cell division"/>
    <property type="evidence" value="ECO:0007669"/>
    <property type="project" value="UniProtKB-KW"/>
</dbReference>
<feature type="binding site" evidence="10">
    <location>
        <position position="314"/>
    </location>
    <ligand>
        <name>UDP-N-acetyl-alpha-D-glucosamine</name>
        <dbReference type="ChEBI" id="CHEBI:57705"/>
    </ligand>
</feature>
<evidence type="ECO:0000313" key="13">
    <source>
        <dbReference type="EMBL" id="GEA80127.1"/>
    </source>
</evidence>
<comment type="catalytic activity">
    <reaction evidence="10">
        <text>di-trans,octa-cis-undecaprenyl diphospho-N-acetyl-alpha-D-muramoyl-L-alanyl-D-glutamyl-meso-2,6-diaminopimeloyl-D-alanyl-D-alanine + UDP-N-acetyl-alpha-D-glucosamine = di-trans,octa-cis-undecaprenyl diphospho-[N-acetyl-alpha-D-glucosaminyl-(1-&gt;4)]-N-acetyl-alpha-D-muramoyl-L-alanyl-D-glutamyl-meso-2,6-diaminopimeloyl-D-alanyl-D-alanine + UDP + H(+)</text>
        <dbReference type="Rhea" id="RHEA:31227"/>
        <dbReference type="ChEBI" id="CHEBI:15378"/>
        <dbReference type="ChEBI" id="CHEBI:57705"/>
        <dbReference type="ChEBI" id="CHEBI:58223"/>
        <dbReference type="ChEBI" id="CHEBI:61387"/>
        <dbReference type="ChEBI" id="CHEBI:61388"/>
        <dbReference type="EC" id="2.4.1.227"/>
    </reaction>
</comment>
<organism evidence="13 14">
    <name type="scientific">Cellulomonas uda</name>
    <dbReference type="NCBI Taxonomy" id="1714"/>
    <lineage>
        <taxon>Bacteria</taxon>
        <taxon>Bacillati</taxon>
        <taxon>Actinomycetota</taxon>
        <taxon>Actinomycetes</taxon>
        <taxon>Micrococcales</taxon>
        <taxon>Cellulomonadaceae</taxon>
        <taxon>Cellulomonas</taxon>
    </lineage>
</organism>
<comment type="pathway">
    <text evidence="10">Cell wall biogenesis; peptidoglycan biosynthesis.</text>
</comment>
<dbReference type="GO" id="GO:0050511">
    <property type="term" value="F:undecaprenyldiphospho-muramoylpentapeptide beta-N-acetylglucosaminyltransferase activity"/>
    <property type="evidence" value="ECO:0007669"/>
    <property type="project" value="UniProtKB-UniRule"/>
</dbReference>
<dbReference type="EC" id="2.4.1.227" evidence="10"/>
<sequence length="390" mass="38955">MPDARPVSVLLAGGGTAGHVNPLVAVADELRRRHPGATLTALGTAEGLEARLVPAAGLPLAVVPRVPLPRRPSLDLLRLPGRLRAAIAAAGRAIDENDAQVVVGFGGYVATPAYLAARRRGVPVVVHEQNARPGLANRLGARWARAVAVTFPGTSLPGAVVTGLPLRAPVAALVADRAADAAAARRSAAGVLGLDPDLPTLLVTGGSLGAASINAAVASAAGDLLAAGVQVLHLTGRDKSGPVVAARDALAREGGLTAEQVARYHVLEYLDEMHLALACADVVLARSGAGTVCEVAALGLPAVYVPLPIGNGEQRRNAGPVVAAGGALLVADDELDAAWITAHLPALLVGPGSAPARRRMAAAAASVGVPDAAGRVVDLVEAQLVDGGAA</sequence>
<gene>
    <name evidence="10 13" type="primary">murG</name>
    <name evidence="13" type="ORF">CUD01_05710</name>
</gene>
<feature type="domain" description="Glycosyl transferase family 28 C-terminal" evidence="12">
    <location>
        <begin position="200"/>
        <end position="369"/>
    </location>
</feature>
<keyword evidence="8 10" id="KW-0131">Cell cycle</keyword>
<comment type="function">
    <text evidence="10">Cell wall formation. Catalyzes the transfer of a GlcNAc subunit on undecaprenyl-pyrophosphoryl-MurNAc-pentapeptide (lipid intermediate I) to form undecaprenyl-pyrophosphoryl-MurNAc-(pentapeptide)GlcNAc (lipid intermediate II).</text>
</comment>
<dbReference type="Proteomes" id="UP000315842">
    <property type="component" value="Unassembled WGS sequence"/>
</dbReference>
<keyword evidence="7 10" id="KW-0472">Membrane</keyword>
<keyword evidence="3 10" id="KW-0328">Glycosyltransferase</keyword>
<keyword evidence="5 10" id="KW-0133">Cell shape</keyword>
<evidence type="ECO:0000313" key="14">
    <source>
        <dbReference type="Proteomes" id="UP000315842"/>
    </source>
</evidence>
<comment type="similarity">
    <text evidence="10">Belongs to the glycosyltransferase 28 family. MurG subfamily.</text>
</comment>
<dbReference type="GO" id="GO:0071555">
    <property type="term" value="P:cell wall organization"/>
    <property type="evidence" value="ECO:0007669"/>
    <property type="project" value="UniProtKB-KW"/>
</dbReference>
<dbReference type="AlphaFoldDB" id="A0A4Y3K856"/>
<evidence type="ECO:0000256" key="5">
    <source>
        <dbReference type="ARBA" id="ARBA00022960"/>
    </source>
</evidence>
<evidence type="ECO:0000256" key="8">
    <source>
        <dbReference type="ARBA" id="ARBA00023306"/>
    </source>
</evidence>
<evidence type="ECO:0000259" key="11">
    <source>
        <dbReference type="Pfam" id="PF03033"/>
    </source>
</evidence>
<dbReference type="HAMAP" id="MF_00033">
    <property type="entry name" value="MurG"/>
    <property type="match status" value="1"/>
</dbReference>
<evidence type="ECO:0000256" key="10">
    <source>
        <dbReference type="HAMAP-Rule" id="MF_00033"/>
    </source>
</evidence>
<dbReference type="Pfam" id="PF04101">
    <property type="entry name" value="Glyco_tran_28_C"/>
    <property type="match status" value="1"/>
</dbReference>
<proteinExistence type="inferred from homology"/>
<dbReference type="GO" id="GO:0005886">
    <property type="term" value="C:plasma membrane"/>
    <property type="evidence" value="ECO:0007669"/>
    <property type="project" value="UniProtKB-SubCell"/>
</dbReference>
<dbReference type="GO" id="GO:0051991">
    <property type="term" value="F:UDP-N-acetyl-D-glucosamine:N-acetylmuramoyl-L-alanyl-D-glutamyl-meso-2,6-diaminopimelyl-D-alanyl-D-alanine-diphosphoundecaprenol 4-beta-N-acetylglucosaminlytransferase activity"/>
    <property type="evidence" value="ECO:0007669"/>
    <property type="project" value="RHEA"/>
</dbReference>
<evidence type="ECO:0000256" key="6">
    <source>
        <dbReference type="ARBA" id="ARBA00022984"/>
    </source>
</evidence>
<evidence type="ECO:0000256" key="4">
    <source>
        <dbReference type="ARBA" id="ARBA00022679"/>
    </source>
</evidence>
<feature type="domain" description="Glycosyltransferase family 28 N-terminal" evidence="11">
    <location>
        <begin position="9"/>
        <end position="148"/>
    </location>
</feature>
<evidence type="ECO:0000256" key="3">
    <source>
        <dbReference type="ARBA" id="ARBA00022676"/>
    </source>
</evidence>
<dbReference type="SUPFAM" id="SSF53756">
    <property type="entry name" value="UDP-Glycosyltransferase/glycogen phosphorylase"/>
    <property type="match status" value="1"/>
</dbReference>
<name>A0A4Y3K856_CELUD</name>
<dbReference type="RefSeq" id="WP_244937622.1">
    <property type="nucleotide sequence ID" value="NZ_BJLP01000006.1"/>
</dbReference>
<evidence type="ECO:0000256" key="9">
    <source>
        <dbReference type="ARBA" id="ARBA00023316"/>
    </source>
</evidence>
<comment type="caution">
    <text evidence="13">The sequence shown here is derived from an EMBL/GenBank/DDBJ whole genome shotgun (WGS) entry which is preliminary data.</text>
</comment>
<evidence type="ECO:0000256" key="2">
    <source>
        <dbReference type="ARBA" id="ARBA00022618"/>
    </source>
</evidence>